<evidence type="ECO:0000256" key="6">
    <source>
        <dbReference type="PROSITE-ProRule" id="PRU00169"/>
    </source>
</evidence>
<evidence type="ECO:0000313" key="11">
    <source>
        <dbReference type="Proteomes" id="UP000001549"/>
    </source>
</evidence>
<dbReference type="SUPFAM" id="SSF46894">
    <property type="entry name" value="C-terminal effector domain of the bipartite response regulators"/>
    <property type="match status" value="1"/>
</dbReference>
<evidence type="ECO:0000256" key="4">
    <source>
        <dbReference type="ARBA" id="ARBA00023125"/>
    </source>
</evidence>
<dbReference type="InterPro" id="IPR001867">
    <property type="entry name" value="OmpR/PhoB-type_DNA-bd"/>
</dbReference>
<dbReference type="GO" id="GO:0032993">
    <property type="term" value="C:protein-DNA complex"/>
    <property type="evidence" value="ECO:0007669"/>
    <property type="project" value="TreeGrafter"/>
</dbReference>
<dbReference type="KEGG" id="fsy:FsymDg_4096"/>
<evidence type="ECO:0000256" key="3">
    <source>
        <dbReference type="ARBA" id="ARBA00023015"/>
    </source>
</evidence>
<dbReference type="SMART" id="SM00448">
    <property type="entry name" value="REC"/>
    <property type="match status" value="1"/>
</dbReference>
<organism evidence="10 11">
    <name type="scientific">Candidatus Protofrankia datiscae</name>
    <dbReference type="NCBI Taxonomy" id="2716812"/>
    <lineage>
        <taxon>Bacteria</taxon>
        <taxon>Bacillati</taxon>
        <taxon>Actinomycetota</taxon>
        <taxon>Actinomycetes</taxon>
        <taxon>Frankiales</taxon>
        <taxon>Frankiaceae</taxon>
        <taxon>Protofrankia</taxon>
    </lineage>
</organism>
<name>F8AW44_9ACTN</name>
<gene>
    <name evidence="10" type="ordered locus">FsymDg_4096</name>
</gene>
<dbReference type="CDD" id="cd00383">
    <property type="entry name" value="trans_reg_C"/>
    <property type="match status" value="1"/>
</dbReference>
<dbReference type="PROSITE" id="PS51755">
    <property type="entry name" value="OMPR_PHOB"/>
    <property type="match status" value="1"/>
</dbReference>
<dbReference type="GO" id="GO:0000156">
    <property type="term" value="F:phosphorelay response regulator activity"/>
    <property type="evidence" value="ECO:0007669"/>
    <property type="project" value="TreeGrafter"/>
</dbReference>
<feature type="DNA-binding region" description="OmpR/PhoB-type" evidence="7">
    <location>
        <begin position="155"/>
        <end position="255"/>
    </location>
</feature>
<dbReference type="InterPro" id="IPR039420">
    <property type="entry name" value="WalR-like"/>
</dbReference>
<dbReference type="GO" id="GO:0005829">
    <property type="term" value="C:cytosol"/>
    <property type="evidence" value="ECO:0007669"/>
    <property type="project" value="TreeGrafter"/>
</dbReference>
<keyword evidence="5" id="KW-0804">Transcription</keyword>
<proteinExistence type="predicted"/>
<keyword evidence="2" id="KW-0902">Two-component regulatory system</keyword>
<dbReference type="eggNOG" id="COG0745">
    <property type="taxonomic scope" value="Bacteria"/>
</dbReference>
<protein>
    <submittedName>
        <fullName evidence="10">Two component transcriptional regulator, winged helix family</fullName>
    </submittedName>
</protein>
<dbReference type="Proteomes" id="UP000001549">
    <property type="component" value="Chromosome"/>
</dbReference>
<evidence type="ECO:0000256" key="2">
    <source>
        <dbReference type="ARBA" id="ARBA00023012"/>
    </source>
</evidence>
<dbReference type="PROSITE" id="PS50110">
    <property type="entry name" value="RESPONSE_REGULATORY"/>
    <property type="match status" value="1"/>
</dbReference>
<dbReference type="Gene3D" id="1.10.10.10">
    <property type="entry name" value="Winged helix-like DNA-binding domain superfamily/Winged helix DNA-binding domain"/>
    <property type="match status" value="1"/>
</dbReference>
<evidence type="ECO:0000256" key="5">
    <source>
        <dbReference type="ARBA" id="ARBA00023163"/>
    </source>
</evidence>
<evidence type="ECO:0000256" key="1">
    <source>
        <dbReference type="ARBA" id="ARBA00022553"/>
    </source>
</evidence>
<dbReference type="EMBL" id="CP002801">
    <property type="protein sequence ID" value="AEH11367.1"/>
    <property type="molecule type" value="Genomic_DNA"/>
</dbReference>
<evidence type="ECO:0000313" key="10">
    <source>
        <dbReference type="EMBL" id="AEH11367.1"/>
    </source>
</evidence>
<dbReference type="InterPro" id="IPR011006">
    <property type="entry name" value="CheY-like_superfamily"/>
</dbReference>
<evidence type="ECO:0000256" key="7">
    <source>
        <dbReference type="PROSITE-ProRule" id="PRU01091"/>
    </source>
</evidence>
<dbReference type="Pfam" id="PF00486">
    <property type="entry name" value="Trans_reg_C"/>
    <property type="match status" value="1"/>
</dbReference>
<comment type="caution">
    <text evidence="6">Lacks conserved residue(s) required for the propagation of feature annotation.</text>
</comment>
<dbReference type="Gene3D" id="3.40.50.2300">
    <property type="match status" value="1"/>
</dbReference>
<dbReference type="SMART" id="SM00862">
    <property type="entry name" value="Trans_reg_C"/>
    <property type="match status" value="1"/>
</dbReference>
<dbReference type="HOGENOM" id="CLU_000445_30_8_11"/>
<dbReference type="GO" id="GO:0006355">
    <property type="term" value="P:regulation of DNA-templated transcription"/>
    <property type="evidence" value="ECO:0007669"/>
    <property type="project" value="InterPro"/>
</dbReference>
<keyword evidence="11" id="KW-1185">Reference proteome</keyword>
<dbReference type="SUPFAM" id="SSF52172">
    <property type="entry name" value="CheY-like"/>
    <property type="match status" value="1"/>
</dbReference>
<dbReference type="InterPro" id="IPR001789">
    <property type="entry name" value="Sig_transdc_resp-reg_receiver"/>
</dbReference>
<keyword evidence="4 7" id="KW-0238">DNA-binding</keyword>
<dbReference type="GO" id="GO:0000976">
    <property type="term" value="F:transcription cis-regulatory region binding"/>
    <property type="evidence" value="ECO:0007669"/>
    <property type="project" value="TreeGrafter"/>
</dbReference>
<sequence>MSVPGPLPLGPVLSPGPAALTGPVRSGLSTPPGPTLLVADAAADTELLTALADEGMGVSVAPDGARALLEIGRLAPAVVLISARLPIVDGVTVVRTVRTRDDMPILLGVGPQDRRQAAAGLAAGASACVAKPYRVNEVLALARSMWGSDLERAWPTVLRAGAITLNLAAYDVWVDGIPVRLPPREFRLLRILLEQAGSVVTHQTLLERVWGTSSHETNTLAVHIRRLRGRLGDTGKPGKPRLIESVRGVGYRLRLADSPMPGP</sequence>
<dbReference type="PANTHER" id="PTHR48111">
    <property type="entry name" value="REGULATOR OF RPOS"/>
    <property type="match status" value="1"/>
</dbReference>
<feature type="domain" description="Response regulatory" evidence="8">
    <location>
        <begin position="34"/>
        <end position="146"/>
    </location>
</feature>
<dbReference type="STRING" id="656024.FsymDg_4096"/>
<dbReference type="Pfam" id="PF00072">
    <property type="entry name" value="Response_reg"/>
    <property type="match status" value="1"/>
</dbReference>
<evidence type="ECO:0000259" key="8">
    <source>
        <dbReference type="PROSITE" id="PS50110"/>
    </source>
</evidence>
<keyword evidence="3" id="KW-0805">Transcription regulation</keyword>
<accession>F8AW44</accession>
<dbReference type="InterPro" id="IPR036388">
    <property type="entry name" value="WH-like_DNA-bd_sf"/>
</dbReference>
<dbReference type="InterPro" id="IPR016032">
    <property type="entry name" value="Sig_transdc_resp-reg_C-effctor"/>
</dbReference>
<reference evidence="10 11" key="1">
    <citation type="submission" date="2011-05" db="EMBL/GenBank/DDBJ databases">
        <title>Complete sequence of chromosome of Frankia symbiont of Datisca glomerata.</title>
        <authorList>
            <consortium name="US DOE Joint Genome Institute"/>
            <person name="Lucas S."/>
            <person name="Han J."/>
            <person name="Lapidus A."/>
            <person name="Cheng J.-F."/>
            <person name="Goodwin L."/>
            <person name="Pitluck S."/>
            <person name="Peters L."/>
            <person name="Mikhailova N."/>
            <person name="Chertkov O."/>
            <person name="Teshima H."/>
            <person name="Han C."/>
            <person name="Tapia R."/>
            <person name="Land M."/>
            <person name="Hauser L."/>
            <person name="Kyrpides N."/>
            <person name="Ivanova N."/>
            <person name="Pagani I."/>
            <person name="Berry A."/>
            <person name="Pawlowski K."/>
            <person name="Persson T."/>
            <person name="Vanden Heuvel B."/>
            <person name="Benson D."/>
            <person name="Woyke T."/>
        </authorList>
    </citation>
    <scope>NUCLEOTIDE SEQUENCE [LARGE SCALE GENOMIC DNA]</scope>
    <source>
        <strain evidence="11">4085684</strain>
    </source>
</reference>
<feature type="domain" description="OmpR/PhoB-type" evidence="9">
    <location>
        <begin position="155"/>
        <end position="255"/>
    </location>
</feature>
<dbReference type="PANTHER" id="PTHR48111:SF1">
    <property type="entry name" value="TWO-COMPONENT RESPONSE REGULATOR ORR33"/>
    <property type="match status" value="1"/>
</dbReference>
<dbReference type="AlphaFoldDB" id="F8AW44"/>
<keyword evidence="1" id="KW-0597">Phosphoprotein</keyword>
<evidence type="ECO:0000259" key="9">
    <source>
        <dbReference type="PROSITE" id="PS51755"/>
    </source>
</evidence>